<dbReference type="PANTHER" id="PTHR10705">
    <property type="entry name" value="DOLICHYL-DIPHOSPHOOLIGOSACCHARIDE--PROTEIN GLYCOSYLTRANSFERASE SUBUNIT DAD1"/>
    <property type="match status" value="1"/>
</dbReference>
<feature type="transmembrane region" description="Helical" evidence="8">
    <location>
        <begin position="66"/>
        <end position="84"/>
    </location>
</feature>
<accession>A8Q6T5</accession>
<dbReference type="OMA" id="HIILHIV"/>
<dbReference type="GeneID" id="5854371"/>
<dbReference type="InParanoid" id="A8Q6T5"/>
<dbReference type="OrthoDB" id="445566at2759"/>
<keyword evidence="10" id="KW-1185">Reference proteome</keyword>
<evidence type="ECO:0000256" key="4">
    <source>
        <dbReference type="ARBA" id="ARBA00022692"/>
    </source>
</evidence>
<evidence type="ECO:0000256" key="3">
    <source>
        <dbReference type="ARBA" id="ARBA00009386"/>
    </source>
</evidence>
<dbReference type="AlphaFoldDB" id="A8Q6T5"/>
<comment type="subcellular location">
    <subcellularLocation>
        <location evidence="1 8">Endoplasmic reticulum membrane</location>
        <topology evidence="1 8">Multi-pass membrane protein</topology>
    </subcellularLocation>
</comment>
<dbReference type="PIRSF" id="PIRSF005588">
    <property type="entry name" value="DAD"/>
    <property type="match status" value="1"/>
</dbReference>
<feature type="transmembrane region" description="Helical" evidence="8">
    <location>
        <begin position="104"/>
        <end position="122"/>
    </location>
</feature>
<dbReference type="PANTHER" id="PTHR10705:SF0">
    <property type="entry name" value="DOLICHYL-DIPHOSPHOOLIGOSACCHARIDE--PROTEIN GLYCOSYLTRANSFERASE SUBUNIT DAD1"/>
    <property type="match status" value="1"/>
</dbReference>
<evidence type="ECO:0000256" key="7">
    <source>
        <dbReference type="ARBA" id="ARBA00023136"/>
    </source>
</evidence>
<sequence>MAKDKTVRASQKAPVSKNAYKQLISNYSADTPPRFKLIDAFLAFLFVTGILQFVYCIVLSNYPFNSFLAGFSATVGQFVLSLALRLQLGAGESGKPRVAEGRAFAEFLFASVVLHFFVVNFLG</sequence>
<gene>
    <name evidence="9" type="ORF">MGL_3050</name>
</gene>
<dbReference type="Proteomes" id="UP000008837">
    <property type="component" value="Unassembled WGS sequence"/>
</dbReference>
<comment type="pathway">
    <text evidence="2 8">Protein modification; protein glycosylation.</text>
</comment>
<evidence type="ECO:0000256" key="2">
    <source>
        <dbReference type="ARBA" id="ARBA00004922"/>
    </source>
</evidence>
<reference evidence="9 10" key="1">
    <citation type="journal article" date="2007" name="Proc. Natl. Acad. Sci. U.S.A.">
        <title>Dandruff-associated Malassezia genomes reveal convergent and divergent virulence traits shared with plant and human fungal pathogens.</title>
        <authorList>
            <person name="Xu J."/>
            <person name="Saunders C.W."/>
            <person name="Hu P."/>
            <person name="Grant R.A."/>
            <person name="Boekhout T."/>
            <person name="Kuramae E.E."/>
            <person name="Kronstad J.W."/>
            <person name="Deangelis Y.M."/>
            <person name="Reeder N.L."/>
            <person name="Johnstone K.R."/>
            <person name="Leland M."/>
            <person name="Fieno A.M."/>
            <person name="Begley W.M."/>
            <person name="Sun Y."/>
            <person name="Lacey M.P."/>
            <person name="Chaudhary T."/>
            <person name="Keough T."/>
            <person name="Chu L."/>
            <person name="Sears R."/>
            <person name="Yuan B."/>
            <person name="Dawson T.L.Jr."/>
        </authorList>
    </citation>
    <scope>NUCLEOTIDE SEQUENCE [LARGE SCALE GENOMIC DNA]</scope>
    <source>
        <strain evidence="10">ATCC MYA-4612 / CBS 7966</strain>
    </source>
</reference>
<dbReference type="FunCoup" id="A8Q6T5">
    <property type="interactions" value="259"/>
</dbReference>
<name>A8Q6T5_MALGO</name>
<dbReference type="InterPro" id="IPR003038">
    <property type="entry name" value="DAD/Ost2"/>
</dbReference>
<evidence type="ECO:0000256" key="5">
    <source>
        <dbReference type="ARBA" id="ARBA00022824"/>
    </source>
</evidence>
<comment type="caution">
    <text evidence="9">The sequence shown here is derived from an EMBL/GenBank/DDBJ whole genome shotgun (WGS) entry which is preliminary data.</text>
</comment>
<proteinExistence type="inferred from homology"/>
<dbReference type="RefSeq" id="XP_001730064.1">
    <property type="nucleotide sequence ID" value="XM_001730012.1"/>
</dbReference>
<keyword evidence="7 8" id="KW-0472">Membrane</keyword>
<evidence type="ECO:0000256" key="8">
    <source>
        <dbReference type="RuleBase" id="RU361136"/>
    </source>
</evidence>
<comment type="subunit">
    <text evidence="8">Component of the oligosaccharyltransferase (OST) complex.</text>
</comment>
<dbReference type="GO" id="GO:0008250">
    <property type="term" value="C:oligosaccharyltransferase complex"/>
    <property type="evidence" value="ECO:0007669"/>
    <property type="project" value="InterPro"/>
</dbReference>
<keyword evidence="5 8" id="KW-0256">Endoplasmic reticulum</keyword>
<dbReference type="UniPathway" id="UPA00378"/>
<evidence type="ECO:0000313" key="10">
    <source>
        <dbReference type="Proteomes" id="UP000008837"/>
    </source>
</evidence>
<evidence type="ECO:0000313" key="9">
    <source>
        <dbReference type="EMBL" id="EDP42850.1"/>
    </source>
</evidence>
<protein>
    <recommendedName>
        <fullName evidence="8">Dolichyl-diphosphooligosaccharide--protein glycosyltransferase subunit OST2</fullName>
        <shortName evidence="8">Oligosaccharyl transferase subunit OST2</shortName>
    </recommendedName>
</protein>
<dbReference type="STRING" id="425265.A8Q6T5"/>
<organism evidence="9 10">
    <name type="scientific">Malassezia globosa (strain ATCC MYA-4612 / CBS 7966)</name>
    <name type="common">Dandruff-associated fungus</name>
    <dbReference type="NCBI Taxonomy" id="425265"/>
    <lineage>
        <taxon>Eukaryota</taxon>
        <taxon>Fungi</taxon>
        <taxon>Dikarya</taxon>
        <taxon>Basidiomycota</taxon>
        <taxon>Ustilaginomycotina</taxon>
        <taxon>Malasseziomycetes</taxon>
        <taxon>Malasseziales</taxon>
        <taxon>Malasseziaceae</taxon>
        <taxon>Malassezia</taxon>
    </lineage>
</organism>
<evidence type="ECO:0000256" key="6">
    <source>
        <dbReference type="ARBA" id="ARBA00022989"/>
    </source>
</evidence>
<keyword evidence="6 8" id="KW-1133">Transmembrane helix</keyword>
<dbReference type="Pfam" id="PF02109">
    <property type="entry name" value="DAD"/>
    <property type="match status" value="1"/>
</dbReference>
<dbReference type="GO" id="GO:0006487">
    <property type="term" value="P:protein N-linked glycosylation"/>
    <property type="evidence" value="ECO:0007669"/>
    <property type="project" value="TreeGrafter"/>
</dbReference>
<evidence type="ECO:0000256" key="1">
    <source>
        <dbReference type="ARBA" id="ARBA00004477"/>
    </source>
</evidence>
<dbReference type="KEGG" id="mgl:MGL_3050"/>
<comment type="similarity">
    <text evidence="3 8">Belongs to the DAD/OST2 family.</text>
</comment>
<dbReference type="VEuPathDB" id="FungiDB:MGL_3050"/>
<comment type="function">
    <text evidence="8">Subunit of the oligosaccharyl transferase (OST) complex that catalyzes the initial transfer of a defined glycan (Glc(3)Man(9)GlcNAc(2) in eukaryotes) from the lipid carrier dolichol-pyrophosphate to an asparagine residue within an Asn-X-Ser/Thr consensus motif in nascent polypeptide chains, the first step in protein N-glycosylation. N-glycosylation occurs cotranslationally and the complex associates with the Sec61 complex at the channel-forming translocon complex that mediates protein translocation across the endoplasmic reticulum (ER). All subunits are required for a maximal enzyme activity.</text>
</comment>
<feature type="transmembrane region" description="Helical" evidence="8">
    <location>
        <begin position="40"/>
        <end position="60"/>
    </location>
</feature>
<keyword evidence="4 8" id="KW-0812">Transmembrane</keyword>
<dbReference type="EMBL" id="AAYY01000010">
    <property type="protein sequence ID" value="EDP42850.1"/>
    <property type="molecule type" value="Genomic_DNA"/>
</dbReference>